<comment type="caution">
    <text evidence="1">The sequence shown here is derived from an EMBL/GenBank/DDBJ whole genome shotgun (WGS) entry which is preliminary data.</text>
</comment>
<organism evidence="1 2">
    <name type="scientific">Marinilactibacillus psychrotolerans</name>
    <dbReference type="NCBI Taxonomy" id="191770"/>
    <lineage>
        <taxon>Bacteria</taxon>
        <taxon>Bacillati</taxon>
        <taxon>Bacillota</taxon>
        <taxon>Bacilli</taxon>
        <taxon>Lactobacillales</taxon>
        <taxon>Carnobacteriaceae</taxon>
        <taxon>Marinilactibacillus</taxon>
    </lineage>
</organism>
<dbReference type="EMBL" id="VBTE01000015">
    <property type="protein sequence ID" value="TLQ07580.1"/>
    <property type="molecule type" value="Genomic_DNA"/>
</dbReference>
<evidence type="ECO:0000313" key="2">
    <source>
        <dbReference type="Proteomes" id="UP000307201"/>
    </source>
</evidence>
<evidence type="ECO:0000313" key="1">
    <source>
        <dbReference type="EMBL" id="TLQ07580.1"/>
    </source>
</evidence>
<proteinExistence type="predicted"/>
<dbReference type="AlphaFoldDB" id="A0A5R9C403"/>
<sequence length="68" mass="8050">MHDRFLEDVDDIEECVMVVDSSENHEQVKIKRIDNKIELFAFNMVDEGTDITFNQTEWNNFVELVNSI</sequence>
<gene>
    <name evidence="1" type="ORF">FEZ48_06250</name>
</gene>
<dbReference type="RefSeq" id="WP_138471678.1">
    <property type="nucleotide sequence ID" value="NZ_VBTE01000015.1"/>
</dbReference>
<accession>A0A5R9C403</accession>
<protein>
    <submittedName>
        <fullName evidence="1">Uncharacterized protein</fullName>
    </submittedName>
</protein>
<name>A0A5R9C403_9LACT</name>
<dbReference type="Proteomes" id="UP000307201">
    <property type="component" value="Unassembled WGS sequence"/>
</dbReference>
<reference evidence="1 2" key="1">
    <citation type="submission" date="2019-05" db="EMBL/GenBank/DDBJ databases">
        <title>The metagenome of a microbial culture collection derived from dairy environment covers the genomic content of the human microbiome.</title>
        <authorList>
            <person name="Roder T."/>
            <person name="Wuthrich D."/>
            <person name="Sattari Z."/>
            <person name="Von Ah U."/>
            <person name="Bar C."/>
            <person name="Ronchi F."/>
            <person name="Macpherson A.J."/>
            <person name="Ganal-Vonarburg S.C."/>
            <person name="Bruggmann R."/>
            <person name="Vergeres G."/>
        </authorList>
    </citation>
    <scope>NUCLEOTIDE SEQUENCE [LARGE SCALE GENOMIC DNA]</scope>
    <source>
        <strain evidence="1 2">FAM 24235</strain>
    </source>
</reference>